<dbReference type="InterPro" id="IPR024607">
    <property type="entry name" value="Sulfatase_CS"/>
</dbReference>
<dbReference type="GO" id="GO:0046872">
    <property type="term" value="F:metal ion binding"/>
    <property type="evidence" value="ECO:0007669"/>
    <property type="project" value="UniProtKB-KW"/>
</dbReference>
<dbReference type="SUPFAM" id="SSF53649">
    <property type="entry name" value="Alkaline phosphatase-like"/>
    <property type="match status" value="1"/>
</dbReference>
<keyword evidence="8" id="KW-1185">Reference proteome</keyword>
<evidence type="ECO:0000256" key="2">
    <source>
        <dbReference type="ARBA" id="ARBA00022723"/>
    </source>
</evidence>
<organism evidence="7 8">
    <name type="scientific">Cuneatibacter caecimuris</name>
    <dbReference type="NCBI Taxonomy" id="1796618"/>
    <lineage>
        <taxon>Bacteria</taxon>
        <taxon>Bacillati</taxon>
        <taxon>Bacillota</taxon>
        <taxon>Clostridia</taxon>
        <taxon>Lachnospirales</taxon>
        <taxon>Lachnospiraceae</taxon>
        <taxon>Cuneatibacter</taxon>
    </lineage>
</organism>
<evidence type="ECO:0000313" key="7">
    <source>
        <dbReference type="EMBL" id="RZS94413.1"/>
    </source>
</evidence>
<evidence type="ECO:0000256" key="1">
    <source>
        <dbReference type="ARBA" id="ARBA00008779"/>
    </source>
</evidence>
<evidence type="ECO:0000256" key="5">
    <source>
        <dbReference type="SAM" id="MobiDB-lite"/>
    </source>
</evidence>
<keyword evidence="2" id="KW-0479">Metal-binding</keyword>
<comment type="similarity">
    <text evidence="1">Belongs to the sulfatase family.</text>
</comment>
<feature type="domain" description="Sulfatase N-terminal" evidence="6">
    <location>
        <begin position="4"/>
        <end position="313"/>
    </location>
</feature>
<dbReference type="InterPro" id="IPR050738">
    <property type="entry name" value="Sulfatase"/>
</dbReference>
<dbReference type="EMBL" id="SGXF01000004">
    <property type="protein sequence ID" value="RZS94413.1"/>
    <property type="molecule type" value="Genomic_DNA"/>
</dbReference>
<keyword evidence="3" id="KW-0378">Hydrolase</keyword>
<dbReference type="RefSeq" id="WP_207220605.1">
    <property type="nucleotide sequence ID" value="NZ_SGXF01000004.1"/>
</dbReference>
<dbReference type="CDD" id="cd16152">
    <property type="entry name" value="sulfatase_like"/>
    <property type="match status" value="1"/>
</dbReference>
<dbReference type="InterPro" id="IPR000917">
    <property type="entry name" value="Sulfatase_N"/>
</dbReference>
<name>A0A4Q7P3B3_9FIRM</name>
<sequence>MKQPNVIVFFTDQQRWDTTGAGGNPCGLTPNFDRMAQEGTWAKYAFTPQPVCGPARAALQTGKYAAAIHMHHNGLVLPKEHKTMAHYFNEAGYDTAYIGKWHLGDTRGAVPEDQRGEYRYWLGAGSLEHTSRPYDTVVYDHNDTPVKLPGYRVDALTDAAVRYIGKKHENPFFLFLSFLEPHFQNSNDSFPGPDSASPVTNPYIPPDLGALTGTSRQHLPGYYGMVKRLDECLGRIQDVLKSLHLTENTIVLFTTDHGCHFKTRNAEYKRSCHDSSIRIPMAFTGGPFSGGGCLQQLVSLIDVAPTLLDACGIPVPGDMQGRSILPLVNRTACDWPDDVFAQISESQTGRTVRTHRWKYAVEAPGTDPIQDSGAGLYVETALYDLENDPYELDNLIGMAPLRPVADRMKKRLLRRMREAGEPLPEIQDAPEQPARQHVLFDGEENL</sequence>
<dbReference type="Gene3D" id="3.40.720.10">
    <property type="entry name" value="Alkaline Phosphatase, subunit A"/>
    <property type="match status" value="1"/>
</dbReference>
<dbReference type="GO" id="GO:0004065">
    <property type="term" value="F:arylsulfatase activity"/>
    <property type="evidence" value="ECO:0007669"/>
    <property type="project" value="TreeGrafter"/>
</dbReference>
<proteinExistence type="inferred from homology"/>
<comment type="caution">
    <text evidence="7">The sequence shown here is derived from an EMBL/GenBank/DDBJ whole genome shotgun (WGS) entry which is preliminary data.</text>
</comment>
<evidence type="ECO:0000256" key="3">
    <source>
        <dbReference type="ARBA" id="ARBA00022801"/>
    </source>
</evidence>
<dbReference type="PANTHER" id="PTHR42693:SF53">
    <property type="entry name" value="ENDO-4-O-SULFATASE"/>
    <property type="match status" value="1"/>
</dbReference>
<dbReference type="PANTHER" id="PTHR42693">
    <property type="entry name" value="ARYLSULFATASE FAMILY MEMBER"/>
    <property type="match status" value="1"/>
</dbReference>
<dbReference type="Proteomes" id="UP000292927">
    <property type="component" value="Unassembled WGS sequence"/>
</dbReference>
<dbReference type="PROSITE" id="PS00149">
    <property type="entry name" value="SULFATASE_2"/>
    <property type="match status" value="1"/>
</dbReference>
<evidence type="ECO:0000313" key="8">
    <source>
        <dbReference type="Proteomes" id="UP000292927"/>
    </source>
</evidence>
<feature type="region of interest" description="Disordered" evidence="5">
    <location>
        <begin position="421"/>
        <end position="446"/>
    </location>
</feature>
<dbReference type="Pfam" id="PF00884">
    <property type="entry name" value="Sulfatase"/>
    <property type="match status" value="1"/>
</dbReference>
<dbReference type="AlphaFoldDB" id="A0A4Q7P3B3"/>
<gene>
    <name evidence="7" type="ORF">EV209_2255</name>
</gene>
<evidence type="ECO:0000256" key="4">
    <source>
        <dbReference type="ARBA" id="ARBA00022837"/>
    </source>
</evidence>
<evidence type="ECO:0000259" key="6">
    <source>
        <dbReference type="Pfam" id="PF00884"/>
    </source>
</evidence>
<reference evidence="7 8" key="1">
    <citation type="submission" date="2019-02" db="EMBL/GenBank/DDBJ databases">
        <title>Genomic Encyclopedia of Type Strains, Phase IV (KMG-IV): sequencing the most valuable type-strain genomes for metagenomic binning, comparative biology and taxonomic classification.</title>
        <authorList>
            <person name="Goeker M."/>
        </authorList>
    </citation>
    <scope>NUCLEOTIDE SEQUENCE [LARGE SCALE GENOMIC DNA]</scope>
    <source>
        <strain evidence="7 8">DSM 29486</strain>
    </source>
</reference>
<accession>A0A4Q7P3B3</accession>
<protein>
    <submittedName>
        <fullName evidence="7">Arylsulfatase A-like enzyme</fullName>
    </submittedName>
</protein>
<keyword evidence="4" id="KW-0106">Calcium</keyword>
<dbReference type="InterPro" id="IPR017850">
    <property type="entry name" value="Alkaline_phosphatase_core_sf"/>
</dbReference>